<dbReference type="Pfam" id="PF12937">
    <property type="entry name" value="F-box-like"/>
    <property type="match status" value="1"/>
</dbReference>
<dbReference type="InterPro" id="IPR036047">
    <property type="entry name" value="F-box-like_dom_sf"/>
</dbReference>
<dbReference type="InterPro" id="IPR001810">
    <property type="entry name" value="F-box_dom"/>
</dbReference>
<proteinExistence type="predicted"/>
<gene>
    <name evidence="2" type="ORF">URODEC1_LOCUS60489</name>
</gene>
<keyword evidence="3" id="KW-1185">Reference proteome</keyword>
<reference evidence="3" key="1">
    <citation type="submission" date="2024-06" db="EMBL/GenBank/DDBJ databases">
        <authorList>
            <person name="Ryan C."/>
        </authorList>
    </citation>
    <scope>NUCLEOTIDE SEQUENCE [LARGE SCALE GENOMIC DNA]</scope>
</reference>
<name>A0ABC9B449_9POAL</name>
<dbReference type="AlphaFoldDB" id="A0ABC9B449"/>
<dbReference type="EMBL" id="OZ075134">
    <property type="protein sequence ID" value="CAL4991066.1"/>
    <property type="molecule type" value="Genomic_DNA"/>
</dbReference>
<evidence type="ECO:0000259" key="1">
    <source>
        <dbReference type="Pfam" id="PF12937"/>
    </source>
</evidence>
<accession>A0ABC9B449</accession>
<feature type="domain" description="F-box" evidence="1">
    <location>
        <begin position="2"/>
        <end position="30"/>
    </location>
</feature>
<dbReference type="Gene3D" id="1.20.1280.50">
    <property type="match status" value="1"/>
</dbReference>
<reference evidence="2 3" key="2">
    <citation type="submission" date="2024-10" db="EMBL/GenBank/DDBJ databases">
        <authorList>
            <person name="Ryan C."/>
        </authorList>
    </citation>
    <scope>NUCLEOTIDE SEQUENCE [LARGE SCALE GENOMIC DNA]</scope>
</reference>
<sequence>MDLLLDIFCRLDASDLVRCTCTCKPWRRAIIGNVSSLQPRPDCFNRDLLLGFFHEYWNEDKFIDVRLQRAPGPVDSALRATTDGDGLEKLSSFISADSTGGIDMSLYDIVLSSRDGLVLLDGSDKDDLCLCNPLTGDCTFLPYPAFVPYRCVLVTGYDLDGPANNNQGVRIVAMEGEQSNHGFWTVKYQIYSPTMASASKAAAATWEPVKRSLECKEYLGGYTMFEGAPVICNGVIHSLGVLINGSACVLAVDMRTGRTWNIWVPEQSRNGYPDHVLSASRDCQITLVNQSLFLDRMINVWVLNDGGQWTLQRMIDVPKLNRLERVFCPRSGWVLANVFYEQELLIDIQGGSSRPIMYPYDKNRRGYQLHPYEMDWSSYFSRMKHF</sequence>
<dbReference type="PANTHER" id="PTHR35828:SF16">
    <property type="entry name" value="F-BOX DOMAIN-CONTAINING PROTEIN"/>
    <property type="match status" value="1"/>
</dbReference>
<dbReference type="Proteomes" id="UP001497457">
    <property type="component" value="Chromosome 24b"/>
</dbReference>
<protein>
    <recommendedName>
        <fullName evidence="1">F-box domain-containing protein</fullName>
    </recommendedName>
</protein>
<evidence type="ECO:0000313" key="2">
    <source>
        <dbReference type="EMBL" id="CAL4991066.1"/>
    </source>
</evidence>
<evidence type="ECO:0000313" key="3">
    <source>
        <dbReference type="Proteomes" id="UP001497457"/>
    </source>
</evidence>
<dbReference type="SUPFAM" id="SSF81383">
    <property type="entry name" value="F-box domain"/>
    <property type="match status" value="1"/>
</dbReference>
<dbReference type="PANTHER" id="PTHR35828">
    <property type="entry name" value="OS08G0203800 PROTEIN-RELATED"/>
    <property type="match status" value="1"/>
</dbReference>
<organism evidence="2 3">
    <name type="scientific">Urochloa decumbens</name>
    <dbReference type="NCBI Taxonomy" id="240449"/>
    <lineage>
        <taxon>Eukaryota</taxon>
        <taxon>Viridiplantae</taxon>
        <taxon>Streptophyta</taxon>
        <taxon>Embryophyta</taxon>
        <taxon>Tracheophyta</taxon>
        <taxon>Spermatophyta</taxon>
        <taxon>Magnoliopsida</taxon>
        <taxon>Liliopsida</taxon>
        <taxon>Poales</taxon>
        <taxon>Poaceae</taxon>
        <taxon>PACMAD clade</taxon>
        <taxon>Panicoideae</taxon>
        <taxon>Panicodae</taxon>
        <taxon>Paniceae</taxon>
        <taxon>Melinidinae</taxon>
        <taxon>Urochloa</taxon>
    </lineage>
</organism>